<dbReference type="SUPFAM" id="SSF51905">
    <property type="entry name" value="FAD/NAD(P)-binding domain"/>
    <property type="match status" value="1"/>
</dbReference>
<dbReference type="Proteomes" id="UP000638648">
    <property type="component" value="Unassembled WGS sequence"/>
</dbReference>
<dbReference type="SUPFAM" id="SSF54373">
    <property type="entry name" value="FAD-linked reductases, C-terminal domain"/>
    <property type="match status" value="1"/>
</dbReference>
<evidence type="ECO:0000256" key="4">
    <source>
        <dbReference type="ARBA" id="ARBA00023002"/>
    </source>
</evidence>
<dbReference type="GO" id="GO:0008115">
    <property type="term" value="F:sarcosine oxidase activity"/>
    <property type="evidence" value="ECO:0007669"/>
    <property type="project" value="UniProtKB-EC"/>
</dbReference>
<dbReference type="InterPro" id="IPR036188">
    <property type="entry name" value="FAD/NAD-bd_sf"/>
</dbReference>
<evidence type="ECO:0000259" key="5">
    <source>
        <dbReference type="Pfam" id="PF01266"/>
    </source>
</evidence>
<comment type="caution">
    <text evidence="6">The sequence shown here is derived from an EMBL/GenBank/DDBJ whole genome shotgun (WGS) entry which is preliminary data.</text>
</comment>
<comment type="cofactor">
    <cofactor evidence="1">
        <name>FAD</name>
        <dbReference type="ChEBI" id="CHEBI:57692"/>
    </cofactor>
</comment>
<dbReference type="GO" id="GO:0050660">
    <property type="term" value="F:flavin adenine dinucleotide binding"/>
    <property type="evidence" value="ECO:0007669"/>
    <property type="project" value="InterPro"/>
</dbReference>
<evidence type="ECO:0000313" key="7">
    <source>
        <dbReference type="Proteomes" id="UP000638648"/>
    </source>
</evidence>
<reference evidence="6" key="1">
    <citation type="submission" date="2020-10" db="EMBL/GenBank/DDBJ databases">
        <title>Sequencing the genomes of 1000 actinobacteria strains.</title>
        <authorList>
            <person name="Klenk H.-P."/>
        </authorList>
    </citation>
    <scope>NUCLEOTIDE SEQUENCE</scope>
    <source>
        <strain evidence="6">DSM 45354</strain>
    </source>
</reference>
<protein>
    <submittedName>
        <fullName evidence="6">Sarcosine oxidase</fullName>
        <ecNumber evidence="6">1.5.3.1</ecNumber>
    </submittedName>
</protein>
<keyword evidence="2" id="KW-0285">Flavoprotein</keyword>
<name>A0A927R603_9ACTN</name>
<sequence length="385" mass="41595">MADFDADVGVVGLGAWGSATLWRLAHRGVDVLGFERFEPGHAFGSSHGGSRMFRLSCYEHRGLVALAKLSLDLWRALETAAGVPLLDLCGGLLIGAPEGRMIRETLANARDFDLDVERLDATELKRRFPQHEGVAAGHVGVWEPSAGLLRPEAAVRAAVAVSTRLGARVCRDTRVVRIEPVSGGVVLHTPTRTFRVRRTVLAVGPWCSTFVPRLPLRIIRKPITWFAPEGTPGEFSVDRFPMFKRECGEGRVLWGCGAYDGGDVKLGLEAKGRVPPEIDPEILDRSTSAADWEELGRVVSQAVPGVRPVPTRVSVCMGTHTPDNQFALGPVGGDRRLIVATGESSQGFKHATGIGEFLAQTAVGEAPSLALPFTDPDRFLTEQKI</sequence>
<evidence type="ECO:0000256" key="2">
    <source>
        <dbReference type="ARBA" id="ARBA00022630"/>
    </source>
</evidence>
<keyword evidence="4 6" id="KW-0560">Oxidoreductase</keyword>
<evidence type="ECO:0000256" key="3">
    <source>
        <dbReference type="ARBA" id="ARBA00022827"/>
    </source>
</evidence>
<organism evidence="6 7">
    <name type="scientific">Actinopolymorpha pittospori</name>
    <dbReference type="NCBI Taxonomy" id="648752"/>
    <lineage>
        <taxon>Bacteria</taxon>
        <taxon>Bacillati</taxon>
        <taxon>Actinomycetota</taxon>
        <taxon>Actinomycetes</taxon>
        <taxon>Propionibacteriales</taxon>
        <taxon>Actinopolymorphaceae</taxon>
        <taxon>Actinopolymorpha</taxon>
    </lineage>
</organism>
<accession>A0A927R603</accession>
<dbReference type="NCBIfam" id="NF008425">
    <property type="entry name" value="PRK11259.1"/>
    <property type="match status" value="1"/>
</dbReference>
<dbReference type="InterPro" id="IPR006076">
    <property type="entry name" value="FAD-dep_OxRdtase"/>
</dbReference>
<dbReference type="Pfam" id="PF01266">
    <property type="entry name" value="DAO"/>
    <property type="match status" value="1"/>
</dbReference>
<dbReference type="AlphaFoldDB" id="A0A927R603"/>
<keyword evidence="7" id="KW-1185">Reference proteome</keyword>
<feature type="domain" description="FAD dependent oxidoreductase" evidence="5">
    <location>
        <begin position="7"/>
        <end position="360"/>
    </location>
</feature>
<dbReference type="Gene3D" id="3.30.9.10">
    <property type="entry name" value="D-Amino Acid Oxidase, subunit A, domain 2"/>
    <property type="match status" value="1"/>
</dbReference>
<dbReference type="Gene3D" id="3.50.50.60">
    <property type="entry name" value="FAD/NAD(P)-binding domain"/>
    <property type="match status" value="1"/>
</dbReference>
<dbReference type="InterPro" id="IPR045170">
    <property type="entry name" value="MTOX"/>
</dbReference>
<evidence type="ECO:0000256" key="1">
    <source>
        <dbReference type="ARBA" id="ARBA00001974"/>
    </source>
</evidence>
<dbReference type="RefSeq" id="WP_192748600.1">
    <property type="nucleotide sequence ID" value="NZ_BAABJL010000073.1"/>
</dbReference>
<dbReference type="PANTHER" id="PTHR10961:SF7">
    <property type="entry name" value="FAD DEPENDENT OXIDOREDUCTASE DOMAIN-CONTAINING PROTEIN"/>
    <property type="match status" value="1"/>
</dbReference>
<keyword evidence="3" id="KW-0274">FAD</keyword>
<evidence type="ECO:0000313" key="6">
    <source>
        <dbReference type="EMBL" id="MBE1603902.1"/>
    </source>
</evidence>
<proteinExistence type="predicted"/>
<gene>
    <name evidence="6" type="ORF">HEB94_000750</name>
</gene>
<dbReference type="PANTHER" id="PTHR10961">
    <property type="entry name" value="PEROXISOMAL SARCOSINE OXIDASE"/>
    <property type="match status" value="1"/>
</dbReference>
<dbReference type="EMBL" id="JADBEM010000001">
    <property type="protein sequence ID" value="MBE1603902.1"/>
    <property type="molecule type" value="Genomic_DNA"/>
</dbReference>
<dbReference type="EC" id="1.5.3.1" evidence="6"/>